<protein>
    <submittedName>
        <fullName evidence="2">Uncharacterized protein</fullName>
    </submittedName>
</protein>
<reference evidence="3" key="2">
    <citation type="submission" date="2017-01" db="EMBL/GenBank/DDBJ databases">
        <authorList>
            <person name="Varghese N."/>
            <person name="Submissions S."/>
        </authorList>
    </citation>
    <scope>NUCLEOTIDE SEQUENCE [LARGE SCALE GENOMIC DNA]</scope>
    <source>
        <strain evidence="3">ASpG1</strain>
    </source>
</reference>
<dbReference type="AlphaFoldDB" id="A0A1N6WLQ4"/>
<organism evidence="2 3">
    <name type="scientific">Alkalispirochaeta americana</name>
    <dbReference type="NCBI Taxonomy" id="159291"/>
    <lineage>
        <taxon>Bacteria</taxon>
        <taxon>Pseudomonadati</taxon>
        <taxon>Spirochaetota</taxon>
        <taxon>Spirochaetia</taxon>
        <taxon>Spirochaetales</taxon>
        <taxon>Spirochaetaceae</taxon>
        <taxon>Alkalispirochaeta</taxon>
    </lineage>
</organism>
<evidence type="ECO:0000313" key="3">
    <source>
        <dbReference type="Proteomes" id="UP000186400"/>
    </source>
</evidence>
<feature type="non-terminal residue" evidence="2">
    <location>
        <position position="1"/>
    </location>
</feature>
<gene>
    <name evidence="1" type="ORF">SAMN05920897_1171</name>
    <name evidence="2" type="ORF">SAMN05920897_1181</name>
</gene>
<keyword evidence="3" id="KW-1185">Reference proteome</keyword>
<accession>A0A1N6WLQ4</accession>
<proteinExistence type="predicted"/>
<dbReference type="EMBL" id="FTMS01000018">
    <property type="protein sequence ID" value="SIQ91014.1"/>
    <property type="molecule type" value="Genomic_DNA"/>
</dbReference>
<name>A0A1N6WLQ4_9SPIO</name>
<sequence length="26" mass="2950">TPAMAALLCYVALFIMQNVFMQQVFV</sequence>
<dbReference type="Proteomes" id="UP000186400">
    <property type="component" value="Unassembled WGS sequence"/>
</dbReference>
<dbReference type="EMBL" id="FTMS01000017">
    <property type="protein sequence ID" value="SIQ87027.1"/>
    <property type="molecule type" value="Genomic_DNA"/>
</dbReference>
<evidence type="ECO:0000313" key="2">
    <source>
        <dbReference type="EMBL" id="SIQ91014.1"/>
    </source>
</evidence>
<reference evidence="2 3" key="1">
    <citation type="submission" date="2017-01" db="EMBL/GenBank/DDBJ databases">
        <authorList>
            <person name="Mah S.A."/>
            <person name="Swanson W.J."/>
            <person name="Moy G.W."/>
            <person name="Vacquier V.D."/>
        </authorList>
    </citation>
    <scope>NUCLEOTIDE SEQUENCE [LARGE SCALE GENOMIC DNA]</scope>
    <source>
        <strain evidence="2 3">ASpG1</strain>
    </source>
</reference>
<evidence type="ECO:0000313" key="1">
    <source>
        <dbReference type="EMBL" id="SIQ87027.1"/>
    </source>
</evidence>